<name>A0A9P4QPZ1_9PLEO</name>
<feature type="region of interest" description="Disordered" evidence="1">
    <location>
        <begin position="52"/>
        <end position="126"/>
    </location>
</feature>
<organism evidence="3 4">
    <name type="scientific">Polyplosphaeria fusca</name>
    <dbReference type="NCBI Taxonomy" id="682080"/>
    <lineage>
        <taxon>Eukaryota</taxon>
        <taxon>Fungi</taxon>
        <taxon>Dikarya</taxon>
        <taxon>Ascomycota</taxon>
        <taxon>Pezizomycotina</taxon>
        <taxon>Dothideomycetes</taxon>
        <taxon>Pleosporomycetidae</taxon>
        <taxon>Pleosporales</taxon>
        <taxon>Tetraplosphaeriaceae</taxon>
        <taxon>Polyplosphaeria</taxon>
    </lineage>
</organism>
<feature type="compositionally biased region" description="Basic and acidic residues" evidence="1">
    <location>
        <begin position="71"/>
        <end position="81"/>
    </location>
</feature>
<dbReference type="OrthoDB" id="5362269at2759"/>
<protein>
    <submittedName>
        <fullName evidence="3">Uncharacterized protein</fullName>
    </submittedName>
</protein>
<evidence type="ECO:0000256" key="1">
    <source>
        <dbReference type="SAM" id="MobiDB-lite"/>
    </source>
</evidence>
<feature type="compositionally biased region" description="Low complexity" evidence="1">
    <location>
        <begin position="111"/>
        <end position="126"/>
    </location>
</feature>
<evidence type="ECO:0000256" key="2">
    <source>
        <dbReference type="SAM" id="SignalP"/>
    </source>
</evidence>
<evidence type="ECO:0000313" key="4">
    <source>
        <dbReference type="Proteomes" id="UP000799444"/>
    </source>
</evidence>
<comment type="caution">
    <text evidence="3">The sequence shown here is derived from an EMBL/GenBank/DDBJ whole genome shotgun (WGS) entry which is preliminary data.</text>
</comment>
<evidence type="ECO:0000313" key="3">
    <source>
        <dbReference type="EMBL" id="KAF2729353.1"/>
    </source>
</evidence>
<proteinExistence type="predicted"/>
<dbReference type="EMBL" id="ML996248">
    <property type="protein sequence ID" value="KAF2729353.1"/>
    <property type="molecule type" value="Genomic_DNA"/>
</dbReference>
<dbReference type="Proteomes" id="UP000799444">
    <property type="component" value="Unassembled WGS sequence"/>
</dbReference>
<dbReference type="AlphaFoldDB" id="A0A9P4QPZ1"/>
<keyword evidence="2" id="KW-0732">Signal</keyword>
<sequence length="150" mass="15279">MKTFLLLLAALPVVWAQSQTVSSTDFAAATTTEHDDHSITATASCEAHGDHWHCPSGVSEPTTPPAVDTASEDHHHDHDHSITATASCEGHGDHWHCPSGVSEPTTPPPQSAQGSPTTAASSQSTGAAAVSKNGNMAAVMGVIGLGALLV</sequence>
<accession>A0A9P4QPZ1</accession>
<feature type="signal peptide" evidence="2">
    <location>
        <begin position="1"/>
        <end position="16"/>
    </location>
</feature>
<gene>
    <name evidence="3" type="ORF">EJ04DRAFT_568743</name>
</gene>
<keyword evidence="4" id="KW-1185">Reference proteome</keyword>
<reference evidence="3" key="1">
    <citation type="journal article" date="2020" name="Stud. Mycol.">
        <title>101 Dothideomycetes genomes: a test case for predicting lifestyles and emergence of pathogens.</title>
        <authorList>
            <person name="Haridas S."/>
            <person name="Albert R."/>
            <person name="Binder M."/>
            <person name="Bloem J."/>
            <person name="Labutti K."/>
            <person name="Salamov A."/>
            <person name="Andreopoulos B."/>
            <person name="Baker S."/>
            <person name="Barry K."/>
            <person name="Bills G."/>
            <person name="Bluhm B."/>
            <person name="Cannon C."/>
            <person name="Castanera R."/>
            <person name="Culley D."/>
            <person name="Daum C."/>
            <person name="Ezra D."/>
            <person name="Gonzalez J."/>
            <person name="Henrissat B."/>
            <person name="Kuo A."/>
            <person name="Liang C."/>
            <person name="Lipzen A."/>
            <person name="Lutzoni F."/>
            <person name="Magnuson J."/>
            <person name="Mondo S."/>
            <person name="Nolan M."/>
            <person name="Ohm R."/>
            <person name="Pangilinan J."/>
            <person name="Park H.-J."/>
            <person name="Ramirez L."/>
            <person name="Alfaro M."/>
            <person name="Sun H."/>
            <person name="Tritt A."/>
            <person name="Yoshinaga Y."/>
            <person name="Zwiers L.-H."/>
            <person name="Turgeon B."/>
            <person name="Goodwin S."/>
            <person name="Spatafora J."/>
            <person name="Crous P."/>
            <person name="Grigoriev I."/>
        </authorList>
    </citation>
    <scope>NUCLEOTIDE SEQUENCE</scope>
    <source>
        <strain evidence="3">CBS 125425</strain>
    </source>
</reference>
<feature type="chain" id="PRO_5040190375" evidence="2">
    <location>
        <begin position="17"/>
        <end position="150"/>
    </location>
</feature>